<dbReference type="InterPro" id="IPR010982">
    <property type="entry name" value="Lambda_DNA-bd_dom_sf"/>
</dbReference>
<dbReference type="SUPFAM" id="SSF47413">
    <property type="entry name" value="lambda repressor-like DNA-binding domains"/>
    <property type="match status" value="1"/>
</dbReference>
<name>A0A1E7RDP3_9GAMM</name>
<dbReference type="EMBL" id="MKKK01000007">
    <property type="protein sequence ID" value="OEY97529.1"/>
    <property type="molecule type" value="Genomic_DNA"/>
</dbReference>
<dbReference type="Gene3D" id="1.10.260.40">
    <property type="entry name" value="lambda repressor-like DNA-binding domains"/>
    <property type="match status" value="1"/>
</dbReference>
<organism evidence="2 3">
    <name type="scientific">Acinetobacter qingfengensis</name>
    <dbReference type="NCBI Taxonomy" id="1262585"/>
    <lineage>
        <taxon>Bacteria</taxon>
        <taxon>Pseudomonadati</taxon>
        <taxon>Pseudomonadota</taxon>
        <taxon>Gammaproteobacteria</taxon>
        <taxon>Moraxellales</taxon>
        <taxon>Moraxellaceae</taxon>
        <taxon>Acinetobacter</taxon>
    </lineage>
</organism>
<dbReference type="CDD" id="cd00093">
    <property type="entry name" value="HTH_XRE"/>
    <property type="match status" value="1"/>
</dbReference>
<feature type="domain" description="HTH cro/C1-type" evidence="1">
    <location>
        <begin position="24"/>
        <end position="80"/>
    </location>
</feature>
<reference evidence="2 3" key="1">
    <citation type="submission" date="2016-09" db="EMBL/GenBank/DDBJ databases">
        <authorList>
            <person name="Capua I."/>
            <person name="De Benedictis P."/>
            <person name="Joannis T."/>
            <person name="Lombin L.H."/>
            <person name="Cattoli G."/>
        </authorList>
    </citation>
    <scope>NUCLEOTIDE SEQUENCE [LARGE SCALE GENOMIC DNA]</scope>
    <source>
        <strain evidence="2 3">ANC 4671</strain>
    </source>
</reference>
<gene>
    <name evidence="2" type="ORF">BJI46_09240</name>
</gene>
<keyword evidence="3" id="KW-1185">Reference proteome</keyword>
<dbReference type="Pfam" id="PF01381">
    <property type="entry name" value="HTH_3"/>
    <property type="match status" value="1"/>
</dbReference>
<sequence>MKKSSSLFMIDGVAELLQHVGENIKIARTRRRITIQELANRVHVDERTISRMEKGDPSINFKNLVTVLIVLNIADSVVELVHPDHDEVGKALDIQKYPKRVRSLDKLSDDF</sequence>
<dbReference type="GO" id="GO:0003677">
    <property type="term" value="F:DNA binding"/>
    <property type="evidence" value="ECO:0007669"/>
    <property type="project" value="InterPro"/>
</dbReference>
<comment type="caution">
    <text evidence="2">The sequence shown here is derived from an EMBL/GenBank/DDBJ whole genome shotgun (WGS) entry which is preliminary data.</text>
</comment>
<dbReference type="InterPro" id="IPR001387">
    <property type="entry name" value="Cro/C1-type_HTH"/>
</dbReference>
<dbReference type="SMART" id="SM00530">
    <property type="entry name" value="HTH_XRE"/>
    <property type="match status" value="1"/>
</dbReference>
<evidence type="ECO:0000313" key="3">
    <source>
        <dbReference type="Proteomes" id="UP000185895"/>
    </source>
</evidence>
<accession>A0A1E7RDP3</accession>
<dbReference type="STRING" id="1262585.BJI46_09240"/>
<proteinExistence type="predicted"/>
<dbReference type="OrthoDB" id="7365273at2"/>
<evidence type="ECO:0000259" key="1">
    <source>
        <dbReference type="PROSITE" id="PS50943"/>
    </source>
</evidence>
<evidence type="ECO:0000313" key="2">
    <source>
        <dbReference type="EMBL" id="OEY97529.1"/>
    </source>
</evidence>
<dbReference type="RefSeq" id="WP_070068993.1">
    <property type="nucleotide sequence ID" value="NZ_MKKK01000007.1"/>
</dbReference>
<protein>
    <submittedName>
        <fullName evidence="2">Transcriptional regulator</fullName>
    </submittedName>
</protein>
<dbReference type="Proteomes" id="UP000185895">
    <property type="component" value="Unassembled WGS sequence"/>
</dbReference>
<dbReference type="PROSITE" id="PS50943">
    <property type="entry name" value="HTH_CROC1"/>
    <property type="match status" value="1"/>
</dbReference>
<dbReference type="AlphaFoldDB" id="A0A1E7RDP3"/>